<dbReference type="AlphaFoldDB" id="A0A7W5ETQ1"/>
<organism evidence="1 2">
    <name type="scientific">Halomonas stenophila</name>
    <dbReference type="NCBI Taxonomy" id="795312"/>
    <lineage>
        <taxon>Bacteria</taxon>
        <taxon>Pseudomonadati</taxon>
        <taxon>Pseudomonadota</taxon>
        <taxon>Gammaproteobacteria</taxon>
        <taxon>Oceanospirillales</taxon>
        <taxon>Halomonadaceae</taxon>
        <taxon>Halomonas</taxon>
    </lineage>
</organism>
<name>A0A7W5ETQ1_9GAMM</name>
<evidence type="ECO:0000313" key="1">
    <source>
        <dbReference type="EMBL" id="MBB3231289.1"/>
    </source>
</evidence>
<evidence type="ECO:0000313" key="2">
    <source>
        <dbReference type="Proteomes" id="UP000518892"/>
    </source>
</evidence>
<keyword evidence="2" id="KW-1185">Reference proteome</keyword>
<sequence length="44" mass="4691">MGFSDISPPDGQRLDSCRYLVAPVDVVAGDDGGSTRRLKRNVIG</sequence>
<reference evidence="1 2" key="1">
    <citation type="submission" date="2020-08" db="EMBL/GenBank/DDBJ databases">
        <title>Genomic Encyclopedia of Type Strains, Phase III (KMG-III): the genomes of soil and plant-associated and newly described type strains.</title>
        <authorList>
            <person name="Whitman W."/>
        </authorList>
    </citation>
    <scope>NUCLEOTIDE SEQUENCE [LARGE SCALE GENOMIC DNA]</scope>
    <source>
        <strain evidence="1 2">CECT 7744</strain>
    </source>
</reference>
<dbReference type="EMBL" id="JACHXR010000005">
    <property type="protein sequence ID" value="MBB3231289.1"/>
    <property type="molecule type" value="Genomic_DNA"/>
</dbReference>
<gene>
    <name evidence="1" type="ORF">FHR97_002144</name>
</gene>
<proteinExistence type="predicted"/>
<dbReference type="Proteomes" id="UP000518892">
    <property type="component" value="Unassembled WGS sequence"/>
</dbReference>
<protein>
    <submittedName>
        <fullName evidence="1">Uncharacterized protein</fullName>
    </submittedName>
</protein>
<comment type="caution">
    <text evidence="1">The sequence shown here is derived from an EMBL/GenBank/DDBJ whole genome shotgun (WGS) entry which is preliminary data.</text>
</comment>
<accession>A0A7W5ETQ1</accession>